<proteinExistence type="predicted"/>
<accession>A0ACB9B8Y6</accession>
<name>A0ACB9B8Y6_ARCLA</name>
<evidence type="ECO:0000313" key="1">
    <source>
        <dbReference type="EMBL" id="KAI3718957.1"/>
    </source>
</evidence>
<protein>
    <submittedName>
        <fullName evidence="1">Uncharacterized protein</fullName>
    </submittedName>
</protein>
<gene>
    <name evidence="1" type="ORF">L6452_19842</name>
</gene>
<sequence length="674" mass="76981">MLQVYTLNLSIEFDPDNFPSENIQRETTGVSPNPKKVLNKEKEEHVGNEAHTTDFAQSVGQDSVNIFKTFPTETLGEQSSKGPRVVNTPKEGEDRYTYDELMDTLGTLSQEITDQALEIKDMQQVILSQQLQITKLKKMLLRLVHKKKKTKFVLKMRSIDHDASKKGETTEAETEKQSPVGMESKFEGELGTEAENSKAAEISLAAEIEKAAVETEKVATETRLTIEEIQIAETLVKAKADTPKATQKAKGVEIKEGGLAKKRKEASIAEIKGKGKEKVVESVKESKKQSQIPLDEELARKMQVDLEKENEIQSAKDREIALELAKKINEEYQKSLKSAVAAKKVTKKASRQRLPLKTRQRQSSKTYLANQERRKMINFLKGAIGVPEGIFTGMSFGKLEELYKKEMAKLQGDFIQRVEVERKMKERHDLHIQQPFPENEETTPTKEVEEEQEEETLAQTVKAVKRMKTIASKKQTKRPRIEEVQKEVEPVVSTPEEQSSQQGAEQSEQSEVHVGLYMTVTDSEPVEADTISVQAPEIIHWDILEDQRKKYFRIKRMGDKYEVYSTWGKIIRSCSRSDLEEMFKVGMSLDLHLENKFQRIDNWMLFERCGVYVITIDKSYHDYYLVDKIYDHSKAKLQGMLNAKLLCSKDSEMAKIVVRRTINQSLGLDPNLRN</sequence>
<reference evidence="1 2" key="2">
    <citation type="journal article" date="2022" name="Mol. Ecol. Resour.">
        <title>The genomes of chicory, endive, great burdock and yacon provide insights into Asteraceae paleo-polyploidization history and plant inulin production.</title>
        <authorList>
            <person name="Fan W."/>
            <person name="Wang S."/>
            <person name="Wang H."/>
            <person name="Wang A."/>
            <person name="Jiang F."/>
            <person name="Liu H."/>
            <person name="Zhao H."/>
            <person name="Xu D."/>
            <person name="Zhang Y."/>
        </authorList>
    </citation>
    <scope>NUCLEOTIDE SEQUENCE [LARGE SCALE GENOMIC DNA]</scope>
    <source>
        <strain evidence="2">cv. Niubang</strain>
    </source>
</reference>
<organism evidence="1 2">
    <name type="scientific">Arctium lappa</name>
    <name type="common">Greater burdock</name>
    <name type="synonym">Lappa major</name>
    <dbReference type="NCBI Taxonomy" id="4217"/>
    <lineage>
        <taxon>Eukaryota</taxon>
        <taxon>Viridiplantae</taxon>
        <taxon>Streptophyta</taxon>
        <taxon>Embryophyta</taxon>
        <taxon>Tracheophyta</taxon>
        <taxon>Spermatophyta</taxon>
        <taxon>Magnoliopsida</taxon>
        <taxon>eudicotyledons</taxon>
        <taxon>Gunneridae</taxon>
        <taxon>Pentapetalae</taxon>
        <taxon>asterids</taxon>
        <taxon>campanulids</taxon>
        <taxon>Asterales</taxon>
        <taxon>Asteraceae</taxon>
        <taxon>Carduoideae</taxon>
        <taxon>Cardueae</taxon>
        <taxon>Arctiinae</taxon>
        <taxon>Arctium</taxon>
    </lineage>
</organism>
<dbReference type="Proteomes" id="UP001055879">
    <property type="component" value="Linkage Group LG06"/>
</dbReference>
<comment type="caution">
    <text evidence="1">The sequence shown here is derived from an EMBL/GenBank/DDBJ whole genome shotgun (WGS) entry which is preliminary data.</text>
</comment>
<dbReference type="EMBL" id="CM042052">
    <property type="protein sequence ID" value="KAI3718957.1"/>
    <property type="molecule type" value="Genomic_DNA"/>
</dbReference>
<evidence type="ECO:0000313" key="2">
    <source>
        <dbReference type="Proteomes" id="UP001055879"/>
    </source>
</evidence>
<keyword evidence="2" id="KW-1185">Reference proteome</keyword>
<reference evidence="2" key="1">
    <citation type="journal article" date="2022" name="Mol. Ecol. Resour.">
        <title>The genomes of chicory, endive, great burdock and yacon provide insights into Asteraceae palaeo-polyploidization history and plant inulin production.</title>
        <authorList>
            <person name="Fan W."/>
            <person name="Wang S."/>
            <person name="Wang H."/>
            <person name="Wang A."/>
            <person name="Jiang F."/>
            <person name="Liu H."/>
            <person name="Zhao H."/>
            <person name="Xu D."/>
            <person name="Zhang Y."/>
        </authorList>
    </citation>
    <scope>NUCLEOTIDE SEQUENCE [LARGE SCALE GENOMIC DNA]</scope>
    <source>
        <strain evidence="2">cv. Niubang</strain>
    </source>
</reference>